<dbReference type="AlphaFoldDB" id="T1IWN3"/>
<name>T1IWN3_STRMM</name>
<evidence type="ECO:0000313" key="3">
    <source>
        <dbReference type="Proteomes" id="UP000014500"/>
    </source>
</evidence>
<keyword evidence="3" id="KW-1185">Reference proteome</keyword>
<keyword evidence="1" id="KW-0812">Transmembrane</keyword>
<reference evidence="3" key="1">
    <citation type="submission" date="2011-05" db="EMBL/GenBank/DDBJ databases">
        <authorList>
            <person name="Richards S.R."/>
            <person name="Qu J."/>
            <person name="Jiang H."/>
            <person name="Jhangiani S.N."/>
            <person name="Agravi P."/>
            <person name="Goodspeed R."/>
            <person name="Gross S."/>
            <person name="Mandapat C."/>
            <person name="Jackson L."/>
            <person name="Mathew T."/>
            <person name="Pu L."/>
            <person name="Thornton R."/>
            <person name="Saada N."/>
            <person name="Wilczek-Boney K.B."/>
            <person name="Lee S."/>
            <person name="Kovar C."/>
            <person name="Wu Y."/>
            <person name="Scherer S.E."/>
            <person name="Worley K.C."/>
            <person name="Muzny D.M."/>
            <person name="Gibbs R."/>
        </authorList>
    </citation>
    <scope>NUCLEOTIDE SEQUENCE</scope>
    <source>
        <strain evidence="3">Brora</strain>
    </source>
</reference>
<feature type="transmembrane region" description="Helical" evidence="1">
    <location>
        <begin position="50"/>
        <end position="69"/>
    </location>
</feature>
<organism evidence="2 3">
    <name type="scientific">Strigamia maritima</name>
    <name type="common">European centipede</name>
    <name type="synonym">Geophilus maritimus</name>
    <dbReference type="NCBI Taxonomy" id="126957"/>
    <lineage>
        <taxon>Eukaryota</taxon>
        <taxon>Metazoa</taxon>
        <taxon>Ecdysozoa</taxon>
        <taxon>Arthropoda</taxon>
        <taxon>Myriapoda</taxon>
        <taxon>Chilopoda</taxon>
        <taxon>Pleurostigmophora</taxon>
        <taxon>Geophilomorpha</taxon>
        <taxon>Linotaeniidae</taxon>
        <taxon>Strigamia</taxon>
    </lineage>
</organism>
<dbReference type="Proteomes" id="UP000014500">
    <property type="component" value="Unassembled WGS sequence"/>
</dbReference>
<dbReference type="EMBL" id="AFFK01019930">
    <property type="status" value="NOT_ANNOTATED_CDS"/>
    <property type="molecule type" value="Genomic_DNA"/>
</dbReference>
<accession>T1IWN3</accession>
<evidence type="ECO:0000256" key="1">
    <source>
        <dbReference type="SAM" id="Phobius"/>
    </source>
</evidence>
<keyword evidence="1" id="KW-1133">Transmembrane helix</keyword>
<reference evidence="2" key="2">
    <citation type="submission" date="2015-02" db="UniProtKB">
        <authorList>
            <consortium name="EnsemblMetazoa"/>
        </authorList>
    </citation>
    <scope>IDENTIFICATION</scope>
</reference>
<protein>
    <submittedName>
        <fullName evidence="2">Uncharacterized protein</fullName>
    </submittedName>
</protein>
<keyword evidence="1" id="KW-0472">Membrane</keyword>
<dbReference type="HOGENOM" id="CLU_1909284_0_0_1"/>
<proteinExistence type="predicted"/>
<sequence>MSIIGSALFVSITLSPLLITWQNVDMCRDCAFVGDKYGCSESCIIPNPAIVFAPFLVLILIECIVGIILSSISCCRLCSCCGCCYGGDANTPNLAFRVFSSPQTPYYHLRDDDIQHTMPQHNAFYVQPQQNVI</sequence>
<dbReference type="EnsemblMetazoa" id="SMAR005606-RA">
    <property type="protein sequence ID" value="SMAR005606-PA"/>
    <property type="gene ID" value="SMAR005606"/>
</dbReference>
<evidence type="ECO:0000313" key="2">
    <source>
        <dbReference type="EnsemblMetazoa" id="SMAR005606-PA"/>
    </source>
</evidence>